<accession>A0A6V7TUR9</accession>
<dbReference type="EMBL" id="CAJEWN010000013">
    <property type="protein sequence ID" value="CAD2133438.1"/>
    <property type="molecule type" value="Genomic_DNA"/>
</dbReference>
<reference evidence="1 2" key="1">
    <citation type="submission" date="2020-08" db="EMBL/GenBank/DDBJ databases">
        <authorList>
            <person name="Koutsovoulos G."/>
            <person name="Danchin GJ E."/>
        </authorList>
    </citation>
    <scope>NUCLEOTIDE SEQUENCE [LARGE SCALE GENOMIC DNA]</scope>
</reference>
<evidence type="ECO:0000313" key="1">
    <source>
        <dbReference type="EMBL" id="CAD2133438.1"/>
    </source>
</evidence>
<comment type="caution">
    <text evidence="1">The sequence shown here is derived from an EMBL/GenBank/DDBJ whole genome shotgun (WGS) entry which is preliminary data.</text>
</comment>
<evidence type="ECO:0000313" key="2">
    <source>
        <dbReference type="Proteomes" id="UP000580250"/>
    </source>
</evidence>
<name>A0A6V7TUR9_MELEN</name>
<dbReference type="Proteomes" id="UP000580250">
    <property type="component" value="Unassembled WGS sequence"/>
</dbReference>
<proteinExistence type="predicted"/>
<protein>
    <submittedName>
        <fullName evidence="1">Uncharacterized protein</fullName>
    </submittedName>
</protein>
<organism evidence="1 2">
    <name type="scientific">Meloidogyne enterolobii</name>
    <name type="common">Root-knot nematode worm</name>
    <name type="synonym">Meloidogyne mayaguensis</name>
    <dbReference type="NCBI Taxonomy" id="390850"/>
    <lineage>
        <taxon>Eukaryota</taxon>
        <taxon>Metazoa</taxon>
        <taxon>Ecdysozoa</taxon>
        <taxon>Nematoda</taxon>
        <taxon>Chromadorea</taxon>
        <taxon>Rhabditida</taxon>
        <taxon>Tylenchina</taxon>
        <taxon>Tylenchomorpha</taxon>
        <taxon>Tylenchoidea</taxon>
        <taxon>Meloidogynidae</taxon>
        <taxon>Meloidogyninae</taxon>
        <taxon>Meloidogyne</taxon>
    </lineage>
</organism>
<gene>
    <name evidence="1" type="ORF">MENT_LOCUS4028</name>
</gene>
<sequence length="257" mass="30984">MFLDKNIEEFCNFMENQNPSKRAFLGLLGPELLAQLEEEYPKLMRIDEVLPEVRLYLYKDVLLLNDKDNKEYYEYSLNGANHLKKELRLQITALLTNNKYFKTLIPQNEKITNLNILKEKFEESLEGVYLWLKNKDNKLLFNLFNFVSFICINASSLMQIKTNKDVENLIERLNIHIKMNEGKDILKEMKHYLRQYHYGYLREVLKNNEELKQKLKKKKFARYLILNLFVDKEMFDKLIEELELVDEEGRIINRGWR</sequence>
<dbReference type="AlphaFoldDB" id="A0A6V7TUR9"/>